<reference evidence="9" key="1">
    <citation type="journal article" date="2019" name="Int. J. Syst. Evol. Microbiol.">
        <title>The Global Catalogue of Microorganisms (GCM) 10K type strain sequencing project: providing services to taxonomists for standard genome sequencing and annotation.</title>
        <authorList>
            <consortium name="The Broad Institute Genomics Platform"/>
            <consortium name="The Broad Institute Genome Sequencing Center for Infectious Disease"/>
            <person name="Wu L."/>
            <person name="Ma J."/>
        </authorList>
    </citation>
    <scope>NUCLEOTIDE SEQUENCE [LARGE SCALE GENOMIC DNA]</scope>
    <source>
        <strain evidence="9">JCM 31890</strain>
    </source>
</reference>
<evidence type="ECO:0000256" key="1">
    <source>
        <dbReference type="ARBA" id="ARBA00001602"/>
    </source>
</evidence>
<evidence type="ECO:0000256" key="6">
    <source>
        <dbReference type="ARBA" id="ARBA00023316"/>
    </source>
</evidence>
<feature type="binding site" evidence="7">
    <location>
        <begin position="30"/>
        <end position="31"/>
    </location>
    <ligand>
        <name>substrate</name>
    </ligand>
</feature>
<dbReference type="Gene3D" id="3.40.50.1860">
    <property type="match status" value="2"/>
</dbReference>
<proteinExistence type="inferred from homology"/>
<evidence type="ECO:0000256" key="4">
    <source>
        <dbReference type="ARBA" id="ARBA00022984"/>
    </source>
</evidence>
<comment type="pathway">
    <text evidence="7">Cell wall biogenesis; peptidoglycan biosynthesis.</text>
</comment>
<dbReference type="InterPro" id="IPR018187">
    <property type="entry name" value="Asp/Glu_racemase_AS_1"/>
</dbReference>
<evidence type="ECO:0000256" key="7">
    <source>
        <dbReference type="HAMAP-Rule" id="MF_00258"/>
    </source>
</evidence>
<comment type="similarity">
    <text evidence="7">Belongs to the aspartate/glutamate racemases family.</text>
</comment>
<dbReference type="InterPro" id="IPR015942">
    <property type="entry name" value="Asp/Glu/hydantoin_racemase"/>
</dbReference>
<feature type="binding site" evidence="7">
    <location>
        <begin position="220"/>
        <end position="221"/>
    </location>
    <ligand>
        <name>substrate</name>
    </ligand>
</feature>
<protein>
    <recommendedName>
        <fullName evidence="2 7">Glutamate racemase</fullName>
        <ecNumber evidence="2 7">5.1.1.3</ecNumber>
    </recommendedName>
</protein>
<name>A0ABP8LI50_9BURK</name>
<feature type="active site" description="Proton donor/acceptor" evidence="7">
    <location>
        <position position="94"/>
    </location>
</feature>
<dbReference type="Proteomes" id="UP001501788">
    <property type="component" value="Unassembled WGS sequence"/>
</dbReference>
<evidence type="ECO:0000256" key="2">
    <source>
        <dbReference type="ARBA" id="ARBA00013090"/>
    </source>
</evidence>
<sequence length="302" mass="31644">MPDPANAPGTAEALRSPAVRDPRAPIGVFDSGVGGLSVLQALQAELPDERFVYLADSGHAPYGERGDAYVSLRSHTIADFLVQARGVKALVVACNTATAAAIHEIRSVYPDLPLVGIEPALKPASRESRTGRVGVIATRGTVSSQKFQALLQSLQHQTQFAVQACDGLAHAIEREAAVSAVAGGDAESPAVEALCARYLGALGSFGEEPGEIDTLVLGCTHYVFARRILSRLAGPGVRLMDTGQPVARQTRRLLSSLDLLAPPSALHGESVQLLTTGCLDDLQNVARHWLGLSASSCQSIAV</sequence>
<keyword evidence="5 7" id="KW-0413">Isomerase</keyword>
<dbReference type="PROSITE" id="PS00923">
    <property type="entry name" value="ASP_GLU_RACEMASE_1"/>
    <property type="match status" value="1"/>
</dbReference>
<evidence type="ECO:0000313" key="9">
    <source>
        <dbReference type="Proteomes" id="UP001501788"/>
    </source>
</evidence>
<gene>
    <name evidence="7 8" type="primary">murI</name>
    <name evidence="8" type="ORF">GCM10023090_30230</name>
</gene>
<keyword evidence="9" id="KW-1185">Reference proteome</keyword>
<dbReference type="PANTHER" id="PTHR21198:SF2">
    <property type="entry name" value="GLUTAMATE RACEMASE"/>
    <property type="match status" value="1"/>
</dbReference>
<dbReference type="InterPro" id="IPR001920">
    <property type="entry name" value="Asp/Glu_race"/>
</dbReference>
<keyword evidence="3 7" id="KW-0133">Cell shape</keyword>
<comment type="function">
    <text evidence="7">Provides the (R)-glutamate required for cell wall biosynthesis.</text>
</comment>
<dbReference type="InterPro" id="IPR004391">
    <property type="entry name" value="Glu_race"/>
</dbReference>
<comment type="catalytic activity">
    <reaction evidence="1 7">
        <text>L-glutamate = D-glutamate</text>
        <dbReference type="Rhea" id="RHEA:12813"/>
        <dbReference type="ChEBI" id="CHEBI:29985"/>
        <dbReference type="ChEBI" id="CHEBI:29986"/>
        <dbReference type="EC" id="5.1.1.3"/>
    </reaction>
</comment>
<keyword evidence="6 7" id="KW-0961">Cell wall biogenesis/degradation</keyword>
<dbReference type="HAMAP" id="MF_00258">
    <property type="entry name" value="Glu_racemase"/>
    <property type="match status" value="1"/>
</dbReference>
<evidence type="ECO:0000256" key="3">
    <source>
        <dbReference type="ARBA" id="ARBA00022960"/>
    </source>
</evidence>
<dbReference type="Pfam" id="PF01177">
    <property type="entry name" value="Asp_Glu_race"/>
    <property type="match status" value="1"/>
</dbReference>
<evidence type="ECO:0000256" key="5">
    <source>
        <dbReference type="ARBA" id="ARBA00023235"/>
    </source>
</evidence>
<feature type="binding site" evidence="7">
    <location>
        <begin position="95"/>
        <end position="96"/>
    </location>
    <ligand>
        <name>substrate</name>
    </ligand>
</feature>
<dbReference type="EMBL" id="BAABEX010000030">
    <property type="protein sequence ID" value="GAA4429758.1"/>
    <property type="molecule type" value="Genomic_DNA"/>
</dbReference>
<dbReference type="EC" id="5.1.1.3" evidence="2 7"/>
<feature type="binding site" evidence="7">
    <location>
        <begin position="62"/>
        <end position="63"/>
    </location>
    <ligand>
        <name>substrate</name>
    </ligand>
</feature>
<dbReference type="NCBIfam" id="TIGR00067">
    <property type="entry name" value="glut_race"/>
    <property type="match status" value="1"/>
</dbReference>
<accession>A0ABP8LI50</accession>
<dbReference type="SUPFAM" id="SSF53681">
    <property type="entry name" value="Aspartate/glutamate racemase"/>
    <property type="match status" value="2"/>
</dbReference>
<organism evidence="8 9">
    <name type="scientific">Acidovorax lacteus</name>
    <dbReference type="NCBI Taxonomy" id="1924988"/>
    <lineage>
        <taxon>Bacteria</taxon>
        <taxon>Pseudomonadati</taxon>
        <taxon>Pseudomonadota</taxon>
        <taxon>Betaproteobacteria</taxon>
        <taxon>Burkholderiales</taxon>
        <taxon>Comamonadaceae</taxon>
        <taxon>Acidovorax</taxon>
    </lineage>
</organism>
<comment type="caution">
    <text evidence="8">The sequence shown here is derived from an EMBL/GenBank/DDBJ whole genome shotgun (WGS) entry which is preliminary data.</text>
</comment>
<feature type="active site" description="Proton donor/acceptor" evidence="7">
    <location>
        <position position="219"/>
    </location>
</feature>
<dbReference type="PANTHER" id="PTHR21198">
    <property type="entry name" value="GLUTAMATE RACEMASE"/>
    <property type="match status" value="1"/>
</dbReference>
<evidence type="ECO:0000313" key="8">
    <source>
        <dbReference type="EMBL" id="GAA4429758.1"/>
    </source>
</evidence>
<keyword evidence="4 7" id="KW-0573">Peptidoglycan synthesis</keyword>